<keyword evidence="2" id="KW-1185">Reference proteome</keyword>
<evidence type="ECO:0000313" key="1">
    <source>
        <dbReference type="EMBL" id="MDY3558382.1"/>
    </source>
</evidence>
<reference evidence="2" key="1">
    <citation type="journal article" date="2023" name="Mar. Drugs">
        <title>Gemmata algarum, a Novel Planctomycete Isolated from an Algal Mat, Displays Antimicrobial Activity.</title>
        <authorList>
            <person name="Kumar G."/>
            <person name="Kallscheuer N."/>
            <person name="Kashif M."/>
            <person name="Ahamad S."/>
            <person name="Jagadeeshwari U."/>
            <person name="Pannikurungottu S."/>
            <person name="Haufschild T."/>
            <person name="Kabuu M."/>
            <person name="Sasikala C."/>
            <person name="Jogler C."/>
            <person name="Ramana C."/>
        </authorList>
    </citation>
    <scope>NUCLEOTIDE SEQUENCE [LARGE SCALE GENOMIC DNA]</scope>
    <source>
        <strain evidence="2">JC673</strain>
    </source>
</reference>
<dbReference type="EMBL" id="JAXBLV010000027">
    <property type="protein sequence ID" value="MDY3558382.1"/>
    <property type="molecule type" value="Genomic_DNA"/>
</dbReference>
<gene>
    <name evidence="1" type="ORF">R5W23_005475</name>
</gene>
<comment type="caution">
    <text evidence="1">The sequence shown here is derived from an EMBL/GenBank/DDBJ whole genome shotgun (WGS) entry which is preliminary data.</text>
</comment>
<dbReference type="RefSeq" id="WP_320685312.1">
    <property type="nucleotide sequence ID" value="NZ_JAXBLV010000027.1"/>
</dbReference>
<proteinExistence type="predicted"/>
<accession>A0ABU5ESR3</accession>
<organism evidence="1 2">
    <name type="scientific">Gemmata algarum</name>
    <dbReference type="NCBI Taxonomy" id="2975278"/>
    <lineage>
        <taxon>Bacteria</taxon>
        <taxon>Pseudomonadati</taxon>
        <taxon>Planctomycetota</taxon>
        <taxon>Planctomycetia</taxon>
        <taxon>Gemmatales</taxon>
        <taxon>Gemmataceae</taxon>
        <taxon>Gemmata</taxon>
    </lineage>
</organism>
<evidence type="ECO:0000313" key="2">
    <source>
        <dbReference type="Proteomes" id="UP001272242"/>
    </source>
</evidence>
<protein>
    <submittedName>
        <fullName evidence="1">Uncharacterized protein</fullName>
    </submittedName>
</protein>
<sequence length="157" mass="17500">MSTLFNIRVELVAGPTAWARFEVCHPDQWDVPATKAIALLVVVEVYREMKEGFGFHRTNRPMSRSEAAGLVTQHPARERLDRWLDLYMRFDGPAFAATAEEAIAGVELTGEDGNPKRAEGDPDPRATMVFTARDAAILSHMTGGFDFDSAMCDCSYW</sequence>
<name>A0ABU5ESR3_9BACT</name>
<dbReference type="Proteomes" id="UP001272242">
    <property type="component" value="Unassembled WGS sequence"/>
</dbReference>